<dbReference type="PANTHER" id="PTHR42980:SF1">
    <property type="entry name" value="2-OXOISOVALERATE DEHYDROGENASE SUBUNIT BETA, MITOCHONDRIAL"/>
    <property type="match status" value="1"/>
</dbReference>
<feature type="domain" description="Transketolase-like pyrimidine-binding" evidence="5">
    <location>
        <begin position="44"/>
        <end position="219"/>
    </location>
</feature>
<evidence type="ECO:0000313" key="7">
    <source>
        <dbReference type="Proteomes" id="UP000000485"/>
    </source>
</evidence>
<evidence type="ECO:0000256" key="2">
    <source>
        <dbReference type="ARBA" id="ARBA00012277"/>
    </source>
</evidence>
<evidence type="ECO:0000256" key="3">
    <source>
        <dbReference type="ARBA" id="ARBA00023002"/>
    </source>
</evidence>
<accession>F8A7P8</accession>
<dbReference type="GO" id="GO:0000287">
    <property type="term" value="F:magnesium ion binding"/>
    <property type="evidence" value="ECO:0007669"/>
    <property type="project" value="UniProtKB-ARBA"/>
</dbReference>
<dbReference type="Gene3D" id="3.40.50.970">
    <property type="match status" value="1"/>
</dbReference>
<protein>
    <recommendedName>
        <fullName evidence="2">3-methyl-2-oxobutanoate dehydrogenase (2-methylpropanoyl-transferring)</fullName>
        <ecNumber evidence="2">1.2.4.4</ecNumber>
    </recommendedName>
</protein>
<dbReference type="PANTHER" id="PTHR42980">
    <property type="entry name" value="2-OXOISOVALERATE DEHYDROGENASE SUBUNIT BETA-RELATED"/>
    <property type="match status" value="1"/>
</dbReference>
<dbReference type="InterPro" id="IPR033248">
    <property type="entry name" value="Transketolase_C"/>
</dbReference>
<dbReference type="Proteomes" id="UP000000485">
    <property type="component" value="Chromosome"/>
</dbReference>
<sequence>MSATTHAPAPEAAPTPQPATVAPAAPATPPAKAVPPAPTGTQRLTFAKAITLGLRRALADDDKVLLMGEDIGRLGGVFRVTDGLQAEFGDDRVVDTPLAESGIVGTAIGLAMRGYRPVCEIQFDGFIFPAYDQITTQLAKMHYRSRGRLTLPVVIRVPYGGGIGAVEHHSESPEVLFAHTPGLRIVTPSSPAEAYALIQQAVASPDPVLFFEPKGRYWEKGDVDLDTPALAPHGDQATGMDRARVVRTGSDLTLVAYGPTVATAVKAAEAAAAEGTSIEVVDLRTLSPLDTATVAESVRRTGRCVVVHEAPVTYGSGAEVAARITEECFFHLEAPVLRVGGFATPYPVAKIEHDYLPGLDRVLDAVDRALAF</sequence>
<dbReference type="OrthoDB" id="3457658at2"/>
<dbReference type="GO" id="GO:0007584">
    <property type="term" value="P:response to nutrient"/>
    <property type="evidence" value="ECO:0007669"/>
    <property type="project" value="TreeGrafter"/>
</dbReference>
<feature type="compositionally biased region" description="Low complexity" evidence="4">
    <location>
        <begin position="1"/>
        <end position="10"/>
    </location>
</feature>
<dbReference type="Pfam" id="PF02779">
    <property type="entry name" value="Transket_pyr"/>
    <property type="match status" value="1"/>
</dbReference>
<dbReference type="AlphaFoldDB" id="F8A7P8"/>
<dbReference type="Gene3D" id="3.40.50.920">
    <property type="match status" value="1"/>
</dbReference>
<dbReference type="InterPro" id="IPR005475">
    <property type="entry name" value="Transketolase-like_Pyr-bd"/>
</dbReference>
<evidence type="ECO:0000259" key="5">
    <source>
        <dbReference type="SMART" id="SM00861"/>
    </source>
</evidence>
<evidence type="ECO:0000256" key="1">
    <source>
        <dbReference type="ARBA" id="ARBA00001964"/>
    </source>
</evidence>
<dbReference type="CDD" id="cd07036">
    <property type="entry name" value="TPP_PYR_E1-PDHc-beta_like"/>
    <property type="match status" value="1"/>
</dbReference>
<dbReference type="GO" id="GO:0009083">
    <property type="term" value="P:branched-chain amino acid catabolic process"/>
    <property type="evidence" value="ECO:0007669"/>
    <property type="project" value="TreeGrafter"/>
</dbReference>
<dbReference type="InterPro" id="IPR009014">
    <property type="entry name" value="Transketo_C/PFOR_II"/>
</dbReference>
<reference evidence="7" key="1">
    <citation type="submission" date="2011-04" db="EMBL/GenBank/DDBJ databases">
        <title>Complete sequence of Cellvibrio gilvus ATCC 13127.</title>
        <authorList>
            <person name="Lucas S."/>
            <person name="Han J."/>
            <person name="Lapidus A."/>
            <person name="Cheng J.-F."/>
            <person name="Goodwin L."/>
            <person name="Pitluck S."/>
            <person name="Peters L."/>
            <person name="Munk A."/>
            <person name="Detter J.C."/>
            <person name="Han C."/>
            <person name="Tapia R."/>
            <person name="Land M."/>
            <person name="Hauser L."/>
            <person name="Kyrpides N."/>
            <person name="Ivanova N."/>
            <person name="Ovchinnikova G."/>
            <person name="Pagani I."/>
            <person name="Mead D."/>
            <person name="Brumm P."/>
            <person name="Woyke T."/>
        </authorList>
    </citation>
    <scope>NUCLEOTIDE SEQUENCE [LARGE SCALE GENOMIC DNA]</scope>
    <source>
        <strain evidence="7">ATCC 13127 / NRRL B-14078</strain>
    </source>
</reference>
<dbReference type="SUPFAM" id="SSF52922">
    <property type="entry name" value="TK C-terminal domain-like"/>
    <property type="match status" value="1"/>
</dbReference>
<comment type="cofactor">
    <cofactor evidence="1">
        <name>thiamine diphosphate</name>
        <dbReference type="ChEBI" id="CHEBI:58937"/>
    </cofactor>
</comment>
<evidence type="ECO:0000256" key="4">
    <source>
        <dbReference type="SAM" id="MobiDB-lite"/>
    </source>
</evidence>
<dbReference type="FunFam" id="3.40.50.970:FF:000001">
    <property type="entry name" value="Pyruvate dehydrogenase E1 beta subunit"/>
    <property type="match status" value="1"/>
</dbReference>
<dbReference type="Pfam" id="PF02780">
    <property type="entry name" value="Transketolase_C"/>
    <property type="match status" value="1"/>
</dbReference>
<keyword evidence="3" id="KW-0560">Oxidoreductase</keyword>
<dbReference type="SUPFAM" id="SSF52518">
    <property type="entry name" value="Thiamin diphosphate-binding fold (THDP-binding)"/>
    <property type="match status" value="1"/>
</dbReference>
<feature type="compositionally biased region" description="Pro residues" evidence="4">
    <location>
        <begin position="26"/>
        <end position="38"/>
    </location>
</feature>
<name>F8A7P8_CELGA</name>
<dbReference type="KEGG" id="cga:Celgi_3090"/>
<dbReference type="GO" id="GO:0003863">
    <property type="term" value="F:branched-chain 2-oxo acid dehydrogenase activity"/>
    <property type="evidence" value="ECO:0007669"/>
    <property type="project" value="UniProtKB-EC"/>
</dbReference>
<dbReference type="SMART" id="SM00861">
    <property type="entry name" value="Transket_pyr"/>
    <property type="match status" value="1"/>
</dbReference>
<dbReference type="STRING" id="593907.Celgi_3090"/>
<feature type="region of interest" description="Disordered" evidence="4">
    <location>
        <begin position="1"/>
        <end position="40"/>
    </location>
</feature>
<dbReference type="RefSeq" id="WP_013885098.1">
    <property type="nucleotide sequence ID" value="NC_015671.1"/>
</dbReference>
<proteinExistence type="predicted"/>
<organism evidence="6 7">
    <name type="scientific">Cellulomonas gilvus (strain ATCC 13127 / NRRL B-14078)</name>
    <name type="common">Cellvibrio gilvus</name>
    <dbReference type="NCBI Taxonomy" id="593907"/>
    <lineage>
        <taxon>Bacteria</taxon>
        <taxon>Bacillati</taxon>
        <taxon>Actinomycetota</taxon>
        <taxon>Actinomycetes</taxon>
        <taxon>Micrococcales</taxon>
        <taxon>Cellulomonadaceae</taxon>
        <taxon>Cellulomonas</taxon>
    </lineage>
</organism>
<keyword evidence="7" id="KW-1185">Reference proteome</keyword>
<dbReference type="EC" id="1.2.4.4" evidence="2"/>
<dbReference type="HOGENOM" id="CLU_012907_1_0_11"/>
<evidence type="ECO:0000313" key="6">
    <source>
        <dbReference type="EMBL" id="AEI13581.1"/>
    </source>
</evidence>
<dbReference type="FunFam" id="3.40.50.920:FF:000001">
    <property type="entry name" value="Pyruvate dehydrogenase E1 beta subunit"/>
    <property type="match status" value="1"/>
</dbReference>
<dbReference type="eggNOG" id="COG0022">
    <property type="taxonomic scope" value="Bacteria"/>
</dbReference>
<gene>
    <name evidence="6" type="ordered locus">Celgi_3090</name>
</gene>
<dbReference type="InterPro" id="IPR029061">
    <property type="entry name" value="THDP-binding"/>
</dbReference>
<dbReference type="EMBL" id="CP002665">
    <property type="protein sequence ID" value="AEI13581.1"/>
    <property type="molecule type" value="Genomic_DNA"/>
</dbReference>